<organism evidence="1 2">
    <name type="scientific">Flaviaesturariibacter amylovorans</name>
    <dbReference type="NCBI Taxonomy" id="1084520"/>
    <lineage>
        <taxon>Bacteria</taxon>
        <taxon>Pseudomonadati</taxon>
        <taxon>Bacteroidota</taxon>
        <taxon>Chitinophagia</taxon>
        <taxon>Chitinophagales</taxon>
        <taxon>Chitinophagaceae</taxon>
        <taxon>Flaviaestuariibacter</taxon>
    </lineage>
</organism>
<evidence type="ECO:0000313" key="2">
    <source>
        <dbReference type="Proteomes" id="UP001501725"/>
    </source>
</evidence>
<protein>
    <recommendedName>
        <fullName evidence="3">2TM domain-containing protein</fullName>
    </recommendedName>
</protein>
<evidence type="ECO:0000313" key="1">
    <source>
        <dbReference type="EMBL" id="GAA4338508.1"/>
    </source>
</evidence>
<accession>A0ABP8HF98</accession>
<keyword evidence="2" id="KW-1185">Reference proteome</keyword>
<reference evidence="2" key="1">
    <citation type="journal article" date="2019" name="Int. J. Syst. Evol. Microbiol.">
        <title>The Global Catalogue of Microorganisms (GCM) 10K type strain sequencing project: providing services to taxonomists for standard genome sequencing and annotation.</title>
        <authorList>
            <consortium name="The Broad Institute Genomics Platform"/>
            <consortium name="The Broad Institute Genome Sequencing Center for Infectious Disease"/>
            <person name="Wu L."/>
            <person name="Ma J."/>
        </authorList>
    </citation>
    <scope>NUCLEOTIDE SEQUENCE [LARGE SCALE GENOMIC DNA]</scope>
    <source>
        <strain evidence="2">JCM 17919</strain>
    </source>
</reference>
<dbReference type="RefSeq" id="WP_345257099.1">
    <property type="nucleotide sequence ID" value="NZ_BAABGY010000011.1"/>
</dbReference>
<gene>
    <name evidence="1" type="ORF">GCM10023184_34990</name>
</gene>
<comment type="caution">
    <text evidence="1">The sequence shown here is derived from an EMBL/GenBank/DDBJ whole genome shotgun (WGS) entry which is preliminary data.</text>
</comment>
<dbReference type="Proteomes" id="UP001501725">
    <property type="component" value="Unassembled WGS sequence"/>
</dbReference>
<dbReference type="EMBL" id="BAABGY010000011">
    <property type="protein sequence ID" value="GAA4338508.1"/>
    <property type="molecule type" value="Genomic_DNA"/>
</dbReference>
<evidence type="ECO:0008006" key="3">
    <source>
        <dbReference type="Google" id="ProtNLM"/>
    </source>
</evidence>
<name>A0ABP8HF98_9BACT</name>
<sequence>MNKDTRPWIARHKRFGIILVGIIALNVAFGFDPRFTIINLLWIFISVVKID</sequence>
<proteinExistence type="predicted"/>